<name>A0A2P7S4Y8_9HYPH</name>
<dbReference type="InterPro" id="IPR009506">
    <property type="entry name" value="YjiS-like"/>
</dbReference>
<proteinExistence type="predicted"/>
<reference evidence="2 3" key="1">
    <citation type="submission" date="2018-03" db="EMBL/GenBank/DDBJ databases">
        <title>The draft genome of Mesorhizobium sp. 6GN-30.</title>
        <authorList>
            <person name="Liu L."/>
            <person name="Li L."/>
            <person name="Wang T."/>
            <person name="Zhang X."/>
            <person name="Liang L."/>
        </authorList>
    </citation>
    <scope>NUCLEOTIDE SEQUENCE [LARGE SCALE GENOMIC DNA]</scope>
    <source>
        <strain evidence="2 3">6GN30</strain>
    </source>
</reference>
<evidence type="ECO:0000313" key="3">
    <source>
        <dbReference type="Proteomes" id="UP000241229"/>
    </source>
</evidence>
<dbReference type="AlphaFoldDB" id="A0A2P7S4Y8"/>
<organism evidence="2 3">
    <name type="scientific">Kumtagia ephedrae</name>
    <dbReference type="NCBI Taxonomy" id="2116701"/>
    <lineage>
        <taxon>Bacteria</taxon>
        <taxon>Pseudomonadati</taxon>
        <taxon>Pseudomonadota</taxon>
        <taxon>Alphaproteobacteria</taxon>
        <taxon>Hyphomicrobiales</taxon>
        <taxon>Phyllobacteriaceae</taxon>
        <taxon>Kumtagia</taxon>
    </lineage>
</organism>
<sequence>MTALDLATDTTRAAGRTTLLARGLNTVSKFVRAWRNRRAFYRLSDMTDSELRDIGLTRADLHVAVTSPFGLDPTTRLRAIVDARAEEA</sequence>
<dbReference type="RefSeq" id="WP_106773596.1">
    <property type="nucleotide sequence ID" value="NZ_PXYK01000017.1"/>
</dbReference>
<keyword evidence="3" id="KW-1185">Reference proteome</keyword>
<comment type="caution">
    <text evidence="2">The sequence shown here is derived from an EMBL/GenBank/DDBJ whole genome shotgun (WGS) entry which is preliminary data.</text>
</comment>
<dbReference type="Proteomes" id="UP000241229">
    <property type="component" value="Unassembled WGS sequence"/>
</dbReference>
<evidence type="ECO:0000259" key="1">
    <source>
        <dbReference type="Pfam" id="PF06568"/>
    </source>
</evidence>
<dbReference type="OrthoDB" id="7861975at2"/>
<feature type="domain" description="YjiS-like" evidence="1">
    <location>
        <begin position="28"/>
        <end position="62"/>
    </location>
</feature>
<dbReference type="EMBL" id="PXYK01000017">
    <property type="protein sequence ID" value="PSJ57533.1"/>
    <property type="molecule type" value="Genomic_DNA"/>
</dbReference>
<dbReference type="Pfam" id="PF06568">
    <property type="entry name" value="YjiS-like"/>
    <property type="match status" value="1"/>
</dbReference>
<evidence type="ECO:0000313" key="2">
    <source>
        <dbReference type="EMBL" id="PSJ57533.1"/>
    </source>
</evidence>
<gene>
    <name evidence="2" type="ORF">C7I84_18000</name>
</gene>
<accession>A0A2P7S4Y8</accession>
<protein>
    <recommendedName>
        <fullName evidence="1">YjiS-like domain-containing protein</fullName>
    </recommendedName>
</protein>